<accession>A0A5D4KIJ5</accession>
<name>A0A5D4KIJ5_9BACI</name>
<proteinExistence type="predicted"/>
<evidence type="ECO:0000313" key="2">
    <source>
        <dbReference type="Proteomes" id="UP000323317"/>
    </source>
</evidence>
<dbReference type="InterPro" id="IPR029063">
    <property type="entry name" value="SAM-dependent_MTases_sf"/>
</dbReference>
<dbReference type="SUPFAM" id="SSF53335">
    <property type="entry name" value="S-adenosyl-L-methionine-dependent methyltransferases"/>
    <property type="match status" value="1"/>
</dbReference>
<organism evidence="1 2">
    <name type="scientific">Rossellomorea vietnamensis</name>
    <dbReference type="NCBI Taxonomy" id="218284"/>
    <lineage>
        <taxon>Bacteria</taxon>
        <taxon>Bacillati</taxon>
        <taxon>Bacillota</taxon>
        <taxon>Bacilli</taxon>
        <taxon>Bacillales</taxon>
        <taxon>Bacillaceae</taxon>
        <taxon>Rossellomorea</taxon>
    </lineage>
</organism>
<dbReference type="PANTHER" id="PTHR36112:SF1">
    <property type="entry name" value="RIBOSOMAL RNA SMALL SUBUNIT METHYLTRANSFERASE J"/>
    <property type="match status" value="1"/>
</dbReference>
<sequence>MLVTTAGRTTNEMIEKALKTADELNLSYISREKKTVKWLKEKYEQDILVVGKERMELFSLNSDQPFFFHPNSASFRMKRILKGERDTFAEAAGLKKGMSFLDCTLGMGSDSIIASHTVGMEGEVKGIEASLPISYLVKQGLKVWDSGVMEMDAAMKRIEVVHSRAIDYLKSLEDNSFDTVYFDPMFEEPIEDSAGISTLRKWAVYQRIDKETVGEAVRVAKGRVILKEHYNSPLFEELGFYVNKRPSAKFQYGTISINE</sequence>
<reference evidence="1 2" key="1">
    <citation type="submission" date="2019-08" db="EMBL/GenBank/DDBJ databases">
        <title>Bacillus genomes from the desert of Cuatro Cienegas, Coahuila.</title>
        <authorList>
            <person name="Olmedo-Alvarez G."/>
        </authorList>
    </citation>
    <scope>NUCLEOTIDE SEQUENCE [LARGE SCALE GENOMIC DNA]</scope>
    <source>
        <strain evidence="1 2">CH40_1T</strain>
    </source>
</reference>
<protein>
    <recommendedName>
        <fullName evidence="3">Protein-L-isoD(D-D) O-methyltransferase</fullName>
    </recommendedName>
</protein>
<dbReference type="AlphaFoldDB" id="A0A5D4KIJ5"/>
<evidence type="ECO:0008006" key="3">
    <source>
        <dbReference type="Google" id="ProtNLM"/>
    </source>
</evidence>
<dbReference type="InterPro" id="IPR007536">
    <property type="entry name" value="16SrRNA_methylTrfase_J"/>
</dbReference>
<gene>
    <name evidence="1" type="ORF">FZC79_06610</name>
</gene>
<dbReference type="GO" id="GO:0008990">
    <property type="term" value="F:rRNA (guanine-N2-)-methyltransferase activity"/>
    <property type="evidence" value="ECO:0007669"/>
    <property type="project" value="InterPro"/>
</dbReference>
<dbReference type="EMBL" id="VTEH01000003">
    <property type="protein sequence ID" value="TYR76660.1"/>
    <property type="molecule type" value="Genomic_DNA"/>
</dbReference>
<dbReference type="Pfam" id="PF04445">
    <property type="entry name" value="SAM_MT"/>
    <property type="match status" value="1"/>
</dbReference>
<dbReference type="Gene3D" id="3.40.50.150">
    <property type="entry name" value="Vaccinia Virus protein VP39"/>
    <property type="match status" value="1"/>
</dbReference>
<dbReference type="Proteomes" id="UP000323317">
    <property type="component" value="Unassembled WGS sequence"/>
</dbReference>
<comment type="caution">
    <text evidence="1">The sequence shown here is derived from an EMBL/GenBank/DDBJ whole genome shotgun (WGS) entry which is preliminary data.</text>
</comment>
<evidence type="ECO:0000313" key="1">
    <source>
        <dbReference type="EMBL" id="TYR76660.1"/>
    </source>
</evidence>
<dbReference type="PANTHER" id="PTHR36112">
    <property type="entry name" value="RIBOSOMAL RNA SMALL SUBUNIT METHYLTRANSFERASE J"/>
    <property type="match status" value="1"/>
</dbReference>